<organism evidence="3 4">
    <name type="scientific">Crenobacter oryzisoli</name>
    <dbReference type="NCBI Taxonomy" id="3056844"/>
    <lineage>
        <taxon>Bacteria</taxon>
        <taxon>Pseudomonadati</taxon>
        <taxon>Pseudomonadota</taxon>
        <taxon>Betaproteobacteria</taxon>
        <taxon>Neisseriales</taxon>
        <taxon>Neisseriaceae</taxon>
        <taxon>Crenobacter</taxon>
    </lineage>
</organism>
<feature type="compositionally biased region" description="Low complexity" evidence="1">
    <location>
        <begin position="284"/>
        <end position="303"/>
    </location>
</feature>
<comment type="caution">
    <text evidence="3">The sequence shown here is derived from an EMBL/GenBank/DDBJ whole genome shotgun (WGS) entry which is preliminary data.</text>
</comment>
<feature type="compositionally biased region" description="Low complexity" evidence="1">
    <location>
        <begin position="177"/>
        <end position="186"/>
    </location>
</feature>
<dbReference type="EMBL" id="JAUEDK010000086">
    <property type="protein sequence ID" value="MDN0077692.1"/>
    <property type="molecule type" value="Genomic_DNA"/>
</dbReference>
<dbReference type="GO" id="GO:0003677">
    <property type="term" value="F:DNA binding"/>
    <property type="evidence" value="ECO:0007669"/>
    <property type="project" value="UniProtKB-KW"/>
</dbReference>
<evidence type="ECO:0000256" key="1">
    <source>
        <dbReference type="SAM" id="MobiDB-lite"/>
    </source>
</evidence>
<gene>
    <name evidence="3" type="ORF">QU481_23045</name>
</gene>
<sequence length="334" mass="37519">MSLPPETLPSPAPRTTRERARAIAERILREHGELAGAQRVRDELGYGSLQTINEALRELRRDWAARLERSLSLPELPAPLAADAAVFLQDWWQRSLDQAQQGYAAERDAWAREREEAAAQRAATEQALVAAHQAGHQVRAELQRAEQLIAEQGRTLVLLQDELARLREQQQAEQQAAAQQRQQLAAELHDAREQAEQQQRQAATRLALLNDELLALQARHDQEQAQWQQREQRERREQAAQRELLQQKVASQAQALAQAEQRGLGLQEQLDTLQQQRDAERHQAAAQQQSAAAAQAALGSVQAELERAAAERDEARRLLEVLLQRLPPASAATP</sequence>
<name>A0ABT7XV81_9NEIS</name>
<dbReference type="Proteomes" id="UP001168540">
    <property type="component" value="Unassembled WGS sequence"/>
</dbReference>
<reference evidence="3" key="1">
    <citation type="submission" date="2023-06" db="EMBL/GenBank/DDBJ databases">
        <authorList>
            <person name="Zhang S."/>
        </authorList>
    </citation>
    <scope>NUCLEOTIDE SEQUENCE</scope>
    <source>
        <strain evidence="3">SG2303</strain>
    </source>
</reference>
<accession>A0ABT7XV81</accession>
<dbReference type="Pfam" id="PF11740">
    <property type="entry name" value="KfrA_N"/>
    <property type="match status" value="1"/>
</dbReference>
<keyword evidence="3" id="KW-0238">DNA-binding</keyword>
<dbReference type="RefSeq" id="WP_289832309.1">
    <property type="nucleotide sequence ID" value="NZ_JAUEDK010000086.1"/>
</dbReference>
<proteinExistence type="predicted"/>
<feature type="region of interest" description="Disordered" evidence="1">
    <location>
        <begin position="272"/>
        <end position="309"/>
    </location>
</feature>
<evidence type="ECO:0000313" key="3">
    <source>
        <dbReference type="EMBL" id="MDN0077692.1"/>
    </source>
</evidence>
<feature type="region of interest" description="Disordered" evidence="1">
    <location>
        <begin position="177"/>
        <end position="199"/>
    </location>
</feature>
<keyword evidence="4" id="KW-1185">Reference proteome</keyword>
<dbReference type="InterPro" id="IPR021104">
    <property type="entry name" value="KfrA_DNA-bd_N"/>
</dbReference>
<evidence type="ECO:0000259" key="2">
    <source>
        <dbReference type="Pfam" id="PF11740"/>
    </source>
</evidence>
<protein>
    <submittedName>
        <fullName evidence="3">DNA-binding protein</fullName>
    </submittedName>
</protein>
<feature type="domain" description="KfrA N-terminal DNA-binding" evidence="2">
    <location>
        <begin position="16"/>
        <end position="133"/>
    </location>
</feature>
<evidence type="ECO:0000313" key="4">
    <source>
        <dbReference type="Proteomes" id="UP001168540"/>
    </source>
</evidence>